<feature type="transmembrane region" description="Helical" evidence="1">
    <location>
        <begin position="202"/>
        <end position="220"/>
    </location>
</feature>
<name>A0A916K8L9_9BACL</name>
<gene>
    <name evidence="3" type="ORF">PAESOLCIP111_04717</name>
</gene>
<sequence length="486" mass="53626">MRYRGLVGPLAAMIIPYLLFMYVKSSPNLDVLLNVPTGHFYVVSSVAILAAVIAVAVGIAGTRLRNIKVLFLSLSFLSLASAFAVHGLSTPNFLLHATHLPGVTAPLSVILATFWLGLSSLPTDHPAVAAISKYEKLLLPVWAGLALVLGTTAMFYPGLVSFVALSSRQLSLVVCAAVTLVNVFVIFRYYRSYLYSRFPLQLSIVYSAGWLIVSQWIMTLGEMWRISWWMYHFLLLASVIGMLVGLIRQYAESASLVGAVRALYTTDPVERITSCLSPSIKALMVATEKKDLYTAGHNFRVTLYALQLAEELRLGPDQLRAVAQGTIIHDVGKINIPDDILNKPGRLTPEERTVIEQHPVKGYEMARSLGFMKEELGIIRWHHERWDGGGYPDRLRGAQIPLMARIVAVADVYDALTSNRSYRRAMTHAEAIAFLIDNKGSHFDPVVVEAWVQLCGRNPSLYPYPSHLTSEQTTQFVLAPVAKAGG</sequence>
<feature type="domain" description="HD-GYP" evidence="2">
    <location>
        <begin position="272"/>
        <end position="467"/>
    </location>
</feature>
<comment type="caution">
    <text evidence="3">The sequence shown here is derived from an EMBL/GenBank/DDBJ whole genome shotgun (WGS) entry which is preliminary data.</text>
</comment>
<dbReference type="PROSITE" id="PS51832">
    <property type="entry name" value="HD_GYP"/>
    <property type="match status" value="1"/>
</dbReference>
<dbReference type="InterPro" id="IPR003607">
    <property type="entry name" value="HD/PDEase_dom"/>
</dbReference>
<dbReference type="PANTHER" id="PTHR43155:SF2">
    <property type="entry name" value="CYCLIC DI-GMP PHOSPHODIESTERASE PA4108"/>
    <property type="match status" value="1"/>
</dbReference>
<accession>A0A916K8L9</accession>
<feature type="transmembrane region" description="Helical" evidence="1">
    <location>
        <begin position="69"/>
        <end position="88"/>
    </location>
</feature>
<proteinExistence type="predicted"/>
<dbReference type="InterPro" id="IPR006675">
    <property type="entry name" value="HDIG_dom"/>
</dbReference>
<feature type="transmembrane region" description="Helical" evidence="1">
    <location>
        <begin position="100"/>
        <end position="118"/>
    </location>
</feature>
<organism evidence="3 4">
    <name type="scientific">Paenibacillus solanacearum</name>
    <dbReference type="NCBI Taxonomy" id="2048548"/>
    <lineage>
        <taxon>Bacteria</taxon>
        <taxon>Bacillati</taxon>
        <taxon>Bacillota</taxon>
        <taxon>Bacilli</taxon>
        <taxon>Bacillales</taxon>
        <taxon>Paenibacillaceae</taxon>
        <taxon>Paenibacillus</taxon>
    </lineage>
</organism>
<keyword evidence="1" id="KW-0472">Membrane</keyword>
<evidence type="ECO:0000313" key="3">
    <source>
        <dbReference type="EMBL" id="CAG7644484.1"/>
    </source>
</evidence>
<protein>
    <recommendedName>
        <fullName evidence="2">HD-GYP domain-containing protein</fullName>
    </recommendedName>
</protein>
<evidence type="ECO:0000256" key="1">
    <source>
        <dbReference type="SAM" id="Phobius"/>
    </source>
</evidence>
<dbReference type="SMART" id="SM00471">
    <property type="entry name" value="HDc"/>
    <property type="match status" value="1"/>
</dbReference>
<feature type="transmembrane region" description="Helical" evidence="1">
    <location>
        <begin position="139"/>
        <end position="164"/>
    </location>
</feature>
<dbReference type="AlphaFoldDB" id="A0A916K8L9"/>
<dbReference type="PANTHER" id="PTHR43155">
    <property type="entry name" value="CYCLIC DI-GMP PHOSPHODIESTERASE PA4108-RELATED"/>
    <property type="match status" value="1"/>
</dbReference>
<reference evidence="3" key="1">
    <citation type="submission" date="2021-06" db="EMBL/GenBank/DDBJ databases">
        <authorList>
            <person name="Criscuolo A."/>
        </authorList>
    </citation>
    <scope>NUCLEOTIDE SEQUENCE</scope>
    <source>
        <strain evidence="3">CIP111600</strain>
    </source>
</reference>
<dbReference type="CDD" id="cd00077">
    <property type="entry name" value="HDc"/>
    <property type="match status" value="1"/>
</dbReference>
<dbReference type="InterPro" id="IPR037522">
    <property type="entry name" value="HD_GYP_dom"/>
</dbReference>
<dbReference type="Proteomes" id="UP000693672">
    <property type="component" value="Unassembled WGS sequence"/>
</dbReference>
<dbReference type="EMBL" id="CAJVAS010000027">
    <property type="protein sequence ID" value="CAG7644484.1"/>
    <property type="molecule type" value="Genomic_DNA"/>
</dbReference>
<evidence type="ECO:0000259" key="2">
    <source>
        <dbReference type="PROSITE" id="PS51832"/>
    </source>
</evidence>
<dbReference type="NCBIfam" id="TIGR00277">
    <property type="entry name" value="HDIG"/>
    <property type="match status" value="1"/>
</dbReference>
<keyword evidence="1" id="KW-0812">Transmembrane</keyword>
<feature type="transmembrane region" description="Helical" evidence="1">
    <location>
        <begin position="170"/>
        <end position="190"/>
    </location>
</feature>
<keyword evidence="1" id="KW-1133">Transmembrane helix</keyword>
<feature type="transmembrane region" description="Helical" evidence="1">
    <location>
        <begin position="7"/>
        <end position="23"/>
    </location>
</feature>
<feature type="transmembrane region" description="Helical" evidence="1">
    <location>
        <begin position="226"/>
        <end position="247"/>
    </location>
</feature>
<dbReference type="Pfam" id="PF13487">
    <property type="entry name" value="HD_5"/>
    <property type="match status" value="1"/>
</dbReference>
<keyword evidence="4" id="KW-1185">Reference proteome</keyword>
<evidence type="ECO:0000313" key="4">
    <source>
        <dbReference type="Proteomes" id="UP000693672"/>
    </source>
</evidence>
<feature type="transmembrane region" description="Helical" evidence="1">
    <location>
        <begin position="38"/>
        <end position="57"/>
    </location>
</feature>